<dbReference type="CDD" id="cd07043">
    <property type="entry name" value="STAS_anti-anti-sigma_factors"/>
    <property type="match status" value="1"/>
</dbReference>
<comment type="similarity">
    <text evidence="2 6">Belongs to the anti-sigma-factor antagonist family.</text>
</comment>
<dbReference type="STRING" id="520762.AN619_25330"/>
<protein>
    <recommendedName>
        <fullName evidence="3 6">Anti-sigma F factor antagonist</fullName>
    </recommendedName>
    <alternativeName>
        <fullName evidence="6">Stage II sporulation protein</fullName>
    </alternativeName>
</protein>
<dbReference type="PANTHER" id="PTHR33495:SF2">
    <property type="entry name" value="ANTI-SIGMA FACTOR ANTAGONIST TM_1081-RELATED"/>
    <property type="match status" value="1"/>
</dbReference>
<sequence>MRLSFESINKNLVIKLDGELDHHTAEEIRDEIDREIDHYGAKNIIFDLSGMNFMDSSGIGVVIGRYKKVSKLGGEVAVVNINHRIERIFKMSGLFNIVKRFDNKKQAIDSL</sequence>
<proteinExistence type="inferred from homology"/>
<gene>
    <name evidence="8" type="primary">spoIIAA</name>
    <name evidence="8" type="ORF">AN619_25330</name>
</gene>
<evidence type="ECO:0000313" key="8">
    <source>
        <dbReference type="EMBL" id="KXG74215.1"/>
    </source>
</evidence>
<dbReference type="Pfam" id="PF01740">
    <property type="entry name" value="STAS"/>
    <property type="match status" value="1"/>
</dbReference>
<dbReference type="NCBIfam" id="TIGR02886">
    <property type="entry name" value="spore_II_AA"/>
    <property type="match status" value="1"/>
</dbReference>
<dbReference type="OrthoDB" id="9796601at2"/>
<dbReference type="SUPFAM" id="SSF52091">
    <property type="entry name" value="SpoIIaa-like"/>
    <property type="match status" value="1"/>
</dbReference>
<comment type="function">
    <text evidence="1">In the phosphorylated form it could act as an anti-anti-sigma factor that counteracts SpoIIAB and thus releases sigma f from inhibition.</text>
</comment>
<dbReference type="Gene3D" id="3.30.750.24">
    <property type="entry name" value="STAS domain"/>
    <property type="match status" value="1"/>
</dbReference>
<dbReference type="GO" id="GO:0045152">
    <property type="term" value="F:antisigma factor binding"/>
    <property type="evidence" value="ECO:0007669"/>
    <property type="project" value="InterPro"/>
</dbReference>
<dbReference type="NCBIfam" id="TIGR00377">
    <property type="entry name" value="ant_ant_sig"/>
    <property type="match status" value="1"/>
</dbReference>
<dbReference type="EMBL" id="LOEE01000061">
    <property type="protein sequence ID" value="KXG74215.1"/>
    <property type="molecule type" value="Genomic_DNA"/>
</dbReference>
<dbReference type="InterPro" id="IPR036513">
    <property type="entry name" value="STAS_dom_sf"/>
</dbReference>
<dbReference type="Proteomes" id="UP000070456">
    <property type="component" value="Unassembled WGS sequence"/>
</dbReference>
<dbReference type="PROSITE" id="PS50801">
    <property type="entry name" value="STAS"/>
    <property type="match status" value="1"/>
</dbReference>
<dbReference type="GO" id="GO:0043856">
    <property type="term" value="F:anti-sigma factor antagonist activity"/>
    <property type="evidence" value="ECO:0007669"/>
    <property type="project" value="InterPro"/>
</dbReference>
<dbReference type="InterPro" id="IPR002645">
    <property type="entry name" value="STAS_dom"/>
</dbReference>
<evidence type="ECO:0000313" key="9">
    <source>
        <dbReference type="Proteomes" id="UP000070456"/>
    </source>
</evidence>
<evidence type="ECO:0000256" key="6">
    <source>
        <dbReference type="RuleBase" id="RU003749"/>
    </source>
</evidence>
<dbReference type="PATRIC" id="fig|520762.4.peg.2812"/>
<organism evidence="8 9">
    <name type="scientific">Thermotalea metallivorans</name>
    <dbReference type="NCBI Taxonomy" id="520762"/>
    <lineage>
        <taxon>Bacteria</taxon>
        <taxon>Bacillati</taxon>
        <taxon>Bacillota</taxon>
        <taxon>Clostridia</taxon>
        <taxon>Peptostreptococcales</taxon>
        <taxon>Thermotaleaceae</taxon>
        <taxon>Thermotalea</taxon>
    </lineage>
</organism>
<evidence type="ECO:0000256" key="4">
    <source>
        <dbReference type="ARBA" id="ARBA00022553"/>
    </source>
</evidence>
<evidence type="ECO:0000259" key="7">
    <source>
        <dbReference type="PROSITE" id="PS50801"/>
    </source>
</evidence>
<dbReference type="PANTHER" id="PTHR33495">
    <property type="entry name" value="ANTI-SIGMA FACTOR ANTAGONIST TM_1081-RELATED-RELATED"/>
    <property type="match status" value="1"/>
</dbReference>
<keyword evidence="9" id="KW-1185">Reference proteome</keyword>
<accession>A0A140L0Z0</accession>
<dbReference type="InterPro" id="IPR003658">
    <property type="entry name" value="Anti-sigma_ant"/>
</dbReference>
<reference evidence="8 9" key="1">
    <citation type="submission" date="2015-12" db="EMBL/GenBank/DDBJ databases">
        <title>Draft genome sequence of the thermoanaerobe Thermotalea metallivorans, an isolate from the runoff channel of the Great Artesian Basin, Australia.</title>
        <authorList>
            <person name="Patel B.K."/>
        </authorList>
    </citation>
    <scope>NUCLEOTIDE SEQUENCE [LARGE SCALE GENOMIC DNA]</scope>
    <source>
        <strain evidence="8 9">B2-1</strain>
    </source>
</reference>
<keyword evidence="5" id="KW-0749">Sporulation</keyword>
<keyword evidence="4" id="KW-0597">Phosphoprotein</keyword>
<dbReference type="AlphaFoldDB" id="A0A140L0Z0"/>
<evidence type="ECO:0000256" key="3">
    <source>
        <dbReference type="ARBA" id="ARBA00020784"/>
    </source>
</evidence>
<dbReference type="InterPro" id="IPR014237">
    <property type="entry name" value="Anti-sigma_F_ant"/>
</dbReference>
<name>A0A140L0Z0_9FIRM</name>
<evidence type="ECO:0000256" key="5">
    <source>
        <dbReference type="ARBA" id="ARBA00022969"/>
    </source>
</evidence>
<feature type="domain" description="STAS" evidence="7">
    <location>
        <begin position="1"/>
        <end position="111"/>
    </location>
</feature>
<evidence type="ECO:0000256" key="2">
    <source>
        <dbReference type="ARBA" id="ARBA00009013"/>
    </source>
</evidence>
<dbReference type="RefSeq" id="WP_068557487.1">
    <property type="nucleotide sequence ID" value="NZ_LOEE01000061.1"/>
</dbReference>
<dbReference type="GO" id="GO:0030435">
    <property type="term" value="P:sporulation resulting in formation of a cellular spore"/>
    <property type="evidence" value="ECO:0007669"/>
    <property type="project" value="UniProtKB-KW"/>
</dbReference>
<evidence type="ECO:0000256" key="1">
    <source>
        <dbReference type="ARBA" id="ARBA00001976"/>
    </source>
</evidence>
<comment type="caution">
    <text evidence="8">The sequence shown here is derived from an EMBL/GenBank/DDBJ whole genome shotgun (WGS) entry which is preliminary data.</text>
</comment>